<keyword evidence="3 9" id="KW-0217">Developmental protein</keyword>
<gene>
    <name evidence="10" type="ORF">EUGRSUZ_B03895</name>
</gene>
<proteinExistence type="inferred from homology"/>
<dbReference type="GO" id="GO:0030154">
    <property type="term" value="P:cell differentiation"/>
    <property type="evidence" value="ECO:0007669"/>
    <property type="project" value="UniProtKB-UniRule"/>
</dbReference>
<dbReference type="eggNOG" id="ENOG502S9S0">
    <property type="taxonomic scope" value="Eukaryota"/>
</dbReference>
<evidence type="ECO:0000256" key="4">
    <source>
        <dbReference type="ARBA" id="ARBA00022525"/>
    </source>
</evidence>
<feature type="signal peptide" evidence="9">
    <location>
        <begin position="1"/>
        <end position="24"/>
    </location>
</feature>
<comment type="PTM">
    <text evidence="9">Sulfation is important for activity and for the binding to a putative membrane receptor.</text>
</comment>
<evidence type="ECO:0000256" key="9">
    <source>
        <dbReference type="RuleBase" id="RU368031"/>
    </source>
</evidence>
<dbReference type="InterPro" id="IPR009438">
    <property type="entry name" value="Phytosulfokine"/>
</dbReference>
<evidence type="ECO:0000256" key="2">
    <source>
        <dbReference type="ARBA" id="ARBA00010781"/>
    </source>
</evidence>
<comment type="similarity">
    <text evidence="2 9">Belongs to the phytosulfokine family.</text>
</comment>
<evidence type="ECO:0000256" key="1">
    <source>
        <dbReference type="ARBA" id="ARBA00004613"/>
    </source>
</evidence>
<dbReference type="KEGG" id="egr:104434015"/>
<dbReference type="FunCoup" id="A0A059D9N6">
    <property type="interactions" value="115"/>
</dbReference>
<dbReference type="Gramene" id="KCW87418">
    <property type="protein sequence ID" value="KCW87418"/>
    <property type="gene ID" value="EUGRSUZ_B03895"/>
</dbReference>
<protein>
    <recommendedName>
        <fullName evidence="9">Phytosulfokine</fullName>
    </recommendedName>
    <component>
        <recommendedName>
            <fullName evidence="9">Phytosulfokine-alpha</fullName>
            <shortName evidence="9">PSK-alpha</shortName>
            <shortName evidence="9">Phytosulfokine-a</shortName>
        </recommendedName>
    </component>
    <component>
        <recommendedName>
            <fullName evidence="9">Phytosulfokine-beta</fullName>
            <shortName evidence="9">PSK-beta</shortName>
            <shortName evidence="9">Phytosulfokine-b</shortName>
        </recommendedName>
    </component>
</protein>
<feature type="chain" id="PRO_5031591035" description="Phytosulfokine" evidence="9">
    <location>
        <begin position="25"/>
        <end position="97"/>
    </location>
</feature>
<dbReference type="GO" id="GO:0005576">
    <property type="term" value="C:extracellular region"/>
    <property type="evidence" value="ECO:0007669"/>
    <property type="project" value="UniProtKB-SubCell"/>
</dbReference>
<dbReference type="OMA" id="ENCHSED"/>
<dbReference type="EMBL" id="KK198754">
    <property type="protein sequence ID" value="KCW87418.1"/>
    <property type="molecule type" value="Genomic_DNA"/>
</dbReference>
<keyword evidence="7 9" id="KW-0221">Differentiation</keyword>
<organism evidence="10">
    <name type="scientific">Eucalyptus grandis</name>
    <name type="common">Flooded gum</name>
    <dbReference type="NCBI Taxonomy" id="71139"/>
    <lineage>
        <taxon>Eukaryota</taxon>
        <taxon>Viridiplantae</taxon>
        <taxon>Streptophyta</taxon>
        <taxon>Embryophyta</taxon>
        <taxon>Tracheophyta</taxon>
        <taxon>Spermatophyta</taxon>
        <taxon>Magnoliopsida</taxon>
        <taxon>eudicotyledons</taxon>
        <taxon>Gunneridae</taxon>
        <taxon>Pentapetalae</taxon>
        <taxon>rosids</taxon>
        <taxon>malvids</taxon>
        <taxon>Myrtales</taxon>
        <taxon>Myrtaceae</taxon>
        <taxon>Myrtoideae</taxon>
        <taxon>Eucalypteae</taxon>
        <taxon>Eucalyptus</taxon>
    </lineage>
</organism>
<keyword evidence="4 9" id="KW-0964">Secreted</keyword>
<reference evidence="10" key="1">
    <citation type="submission" date="2013-07" db="EMBL/GenBank/DDBJ databases">
        <title>The genome of Eucalyptus grandis.</title>
        <authorList>
            <person name="Schmutz J."/>
            <person name="Hayes R."/>
            <person name="Myburg A."/>
            <person name="Tuskan G."/>
            <person name="Grattapaglia D."/>
            <person name="Rokhsar D.S."/>
        </authorList>
    </citation>
    <scope>NUCLEOTIDE SEQUENCE</scope>
    <source>
        <tissue evidence="10">Leaf extractions</tissue>
    </source>
</reference>
<evidence type="ECO:0000256" key="7">
    <source>
        <dbReference type="ARBA" id="ARBA00022782"/>
    </source>
</evidence>
<keyword evidence="6 9" id="KW-0732">Signal</keyword>
<evidence type="ECO:0000256" key="6">
    <source>
        <dbReference type="ARBA" id="ARBA00022729"/>
    </source>
</evidence>
<dbReference type="Pfam" id="PF06404">
    <property type="entry name" value="PSK"/>
    <property type="match status" value="1"/>
</dbReference>
<evidence type="ECO:0000256" key="5">
    <source>
        <dbReference type="ARBA" id="ARBA00022641"/>
    </source>
</evidence>
<keyword evidence="5 9" id="KW-0765">Sulfation</keyword>
<comment type="subcellular location">
    <subcellularLocation>
        <location evidence="1 9">Secreted</location>
    </subcellularLocation>
</comment>
<dbReference type="GO" id="GO:0008083">
    <property type="term" value="F:growth factor activity"/>
    <property type="evidence" value="ECO:0007669"/>
    <property type="project" value="UniProtKB-UniRule"/>
</dbReference>
<evidence type="ECO:0000256" key="8">
    <source>
        <dbReference type="ARBA" id="ARBA00023030"/>
    </source>
</evidence>
<dbReference type="AlphaFoldDB" id="A0A059D9N6"/>
<evidence type="ECO:0000256" key="3">
    <source>
        <dbReference type="ARBA" id="ARBA00022473"/>
    </source>
</evidence>
<comment type="function">
    <text evidence="9">Promotes plant cell differentiation, organogenesis and somatic embryogenesis as well as cell proliferation.</text>
</comment>
<dbReference type="PANTHER" id="PTHR33285:SF22">
    <property type="entry name" value="PHYTOSULFOKINES 6-RELATED"/>
    <property type="match status" value="1"/>
</dbReference>
<comment type="PTM">
    <text evidence="9">PSK-alpha is produced by endopeptidase digestion. PSK-beta is produced from PSK-alpha by exopeptidase digestion.</text>
</comment>
<dbReference type="GO" id="GO:0008283">
    <property type="term" value="P:cell population proliferation"/>
    <property type="evidence" value="ECO:0007669"/>
    <property type="project" value="UniProtKB-UniRule"/>
</dbReference>
<keyword evidence="8 9" id="KW-0339">Growth factor</keyword>
<dbReference type="OrthoDB" id="1914102at2759"/>
<evidence type="ECO:0000313" key="10">
    <source>
        <dbReference type="EMBL" id="KCW87418.1"/>
    </source>
</evidence>
<dbReference type="InParanoid" id="A0A059D9N6"/>
<dbReference type="PANTHER" id="PTHR33285">
    <property type="entry name" value="PHYTOSULFOKINES 3"/>
    <property type="match status" value="1"/>
</dbReference>
<name>A0A059D9N6_EUCGR</name>
<accession>A0A059D9N6</accession>
<sequence length="97" mass="10965">MKLGLYSHALSIFLLFLLLSSSSAAKHAANEPGLEEREMKKIASSGGAMQEKMDGSDDMIRNLMGEEICDDGEEECLKRRFMSEAHLDYIYTQQHKH</sequence>